<keyword evidence="2" id="KW-1185">Reference proteome</keyword>
<dbReference type="HOGENOM" id="CLU_1886645_0_0_1"/>
<reference evidence="1 2" key="1">
    <citation type="journal article" date="2012" name="PLoS Pathog.">
        <title>Diverse lifestyles and strategies of plant pathogenesis encoded in the genomes of eighteen Dothideomycetes fungi.</title>
        <authorList>
            <person name="Ohm R.A."/>
            <person name="Feau N."/>
            <person name="Henrissat B."/>
            <person name="Schoch C.L."/>
            <person name="Horwitz B.A."/>
            <person name="Barry K.W."/>
            <person name="Condon B.J."/>
            <person name="Copeland A.C."/>
            <person name="Dhillon B."/>
            <person name="Glaser F."/>
            <person name="Hesse C.N."/>
            <person name="Kosti I."/>
            <person name="LaButti K."/>
            <person name="Lindquist E.A."/>
            <person name="Lucas S."/>
            <person name="Salamov A.A."/>
            <person name="Bradshaw R.E."/>
            <person name="Ciuffetti L."/>
            <person name="Hamelin R.C."/>
            <person name="Kema G.H.J."/>
            <person name="Lawrence C."/>
            <person name="Scott J.A."/>
            <person name="Spatafora J.W."/>
            <person name="Turgeon B.G."/>
            <person name="de Wit P.J.G.M."/>
            <person name="Zhong S."/>
            <person name="Goodwin S.B."/>
            <person name="Grigoriev I.V."/>
        </authorList>
    </citation>
    <scope>NUCLEOTIDE SEQUENCE [LARGE SCALE GENOMIC DNA]</scope>
    <source>
        <strain evidence="1 2">CIRAD86</strain>
    </source>
</reference>
<dbReference type="AlphaFoldDB" id="N1Q7P1"/>
<sequence length="135" mass="15678">MSDEDGSPNEIDEIGCLTTTCSYQSRRTQALLKRLQQLDLWPRSTLESQSLAECLQSLRNIGPGWLTSVWQCCQRCIGEEFSDSARMVLDFQEKADEFKVLESRFCLSCVREGDPWRILVCWVCKHYQENSRTEE</sequence>
<dbReference type="Proteomes" id="UP000016932">
    <property type="component" value="Unassembled WGS sequence"/>
</dbReference>
<dbReference type="VEuPathDB" id="FungiDB:MYCFIDRAFT_149329"/>
<name>N1Q7P1_PSEFD</name>
<protein>
    <submittedName>
        <fullName evidence="1">Uncharacterized protein</fullName>
    </submittedName>
</protein>
<dbReference type="GeneID" id="19331448"/>
<accession>N1Q7P1</accession>
<dbReference type="EMBL" id="KB446555">
    <property type="protein sequence ID" value="EME88744.1"/>
    <property type="molecule type" value="Genomic_DNA"/>
</dbReference>
<evidence type="ECO:0000313" key="1">
    <source>
        <dbReference type="EMBL" id="EME88744.1"/>
    </source>
</evidence>
<evidence type="ECO:0000313" key="2">
    <source>
        <dbReference type="Proteomes" id="UP000016932"/>
    </source>
</evidence>
<dbReference type="KEGG" id="pfj:MYCFIDRAFT_149329"/>
<organism evidence="1 2">
    <name type="scientific">Pseudocercospora fijiensis (strain CIRAD86)</name>
    <name type="common">Black leaf streak disease fungus</name>
    <name type="synonym">Mycosphaerella fijiensis</name>
    <dbReference type="NCBI Taxonomy" id="383855"/>
    <lineage>
        <taxon>Eukaryota</taxon>
        <taxon>Fungi</taxon>
        <taxon>Dikarya</taxon>
        <taxon>Ascomycota</taxon>
        <taxon>Pezizomycotina</taxon>
        <taxon>Dothideomycetes</taxon>
        <taxon>Dothideomycetidae</taxon>
        <taxon>Mycosphaerellales</taxon>
        <taxon>Mycosphaerellaceae</taxon>
        <taxon>Pseudocercospora</taxon>
    </lineage>
</organism>
<dbReference type="RefSeq" id="XP_007921655.1">
    <property type="nucleotide sequence ID" value="XM_007923464.1"/>
</dbReference>
<gene>
    <name evidence="1" type="ORF">MYCFIDRAFT_149329</name>
</gene>
<proteinExistence type="predicted"/>